<dbReference type="RefSeq" id="XP_009520069.1">
    <property type="nucleotide sequence ID" value="XM_009521774.1"/>
</dbReference>
<evidence type="ECO:0000313" key="1">
    <source>
        <dbReference type="EMBL" id="EGZ24781.1"/>
    </source>
</evidence>
<keyword evidence="2" id="KW-1185">Reference proteome</keyword>
<organism evidence="1 2">
    <name type="scientific">Phytophthora sojae (strain P6497)</name>
    <name type="common">Soybean stem and root rot agent</name>
    <name type="synonym">Phytophthora megasperma f. sp. glycines</name>
    <dbReference type="NCBI Taxonomy" id="1094619"/>
    <lineage>
        <taxon>Eukaryota</taxon>
        <taxon>Sar</taxon>
        <taxon>Stramenopiles</taxon>
        <taxon>Oomycota</taxon>
        <taxon>Peronosporomycetes</taxon>
        <taxon>Peronosporales</taxon>
        <taxon>Peronosporaceae</taxon>
        <taxon>Phytophthora</taxon>
    </lineage>
</organism>
<name>G4YS80_PHYSP</name>
<evidence type="ECO:0000313" key="2">
    <source>
        <dbReference type="Proteomes" id="UP000002640"/>
    </source>
</evidence>
<sequence>MKPSLARLTCAAADLRQKQLTLCLLPRLLQAARQYLRGRKPFLKAIRASSKEALVEAVNSAEQHSAEDIIRCAAYGPPFRLLQPHKIAAGRSCRGATCIIADVSNRPRSISLPLGAAAFKRAR</sequence>
<gene>
    <name evidence="1" type="ORF">PHYSODRAFT_296743</name>
</gene>
<protein>
    <submittedName>
        <fullName evidence="1">Uncharacterized protein</fullName>
    </submittedName>
</protein>
<reference evidence="1 2" key="1">
    <citation type="journal article" date="2006" name="Science">
        <title>Phytophthora genome sequences uncover evolutionary origins and mechanisms of pathogenesis.</title>
        <authorList>
            <person name="Tyler B.M."/>
            <person name="Tripathy S."/>
            <person name="Zhang X."/>
            <person name="Dehal P."/>
            <person name="Jiang R.H."/>
            <person name="Aerts A."/>
            <person name="Arredondo F.D."/>
            <person name="Baxter L."/>
            <person name="Bensasson D."/>
            <person name="Beynon J.L."/>
            <person name="Chapman J."/>
            <person name="Damasceno C.M."/>
            <person name="Dorrance A.E."/>
            <person name="Dou D."/>
            <person name="Dickerman A.W."/>
            <person name="Dubchak I.L."/>
            <person name="Garbelotto M."/>
            <person name="Gijzen M."/>
            <person name="Gordon S.G."/>
            <person name="Govers F."/>
            <person name="Grunwald N.J."/>
            <person name="Huang W."/>
            <person name="Ivors K.L."/>
            <person name="Jones R.W."/>
            <person name="Kamoun S."/>
            <person name="Krampis K."/>
            <person name="Lamour K.H."/>
            <person name="Lee M.K."/>
            <person name="McDonald W.H."/>
            <person name="Medina M."/>
            <person name="Meijer H.J."/>
            <person name="Nordberg E.K."/>
            <person name="Maclean D.J."/>
            <person name="Ospina-Giraldo M.D."/>
            <person name="Morris P.F."/>
            <person name="Phuntumart V."/>
            <person name="Putnam N.H."/>
            <person name="Rash S."/>
            <person name="Rose J.K."/>
            <person name="Sakihama Y."/>
            <person name="Salamov A.A."/>
            <person name="Savidor A."/>
            <person name="Scheuring C.F."/>
            <person name="Smith B.M."/>
            <person name="Sobral B.W."/>
            <person name="Terry A."/>
            <person name="Torto-Alalibo T.A."/>
            <person name="Win J."/>
            <person name="Xu Z."/>
            <person name="Zhang H."/>
            <person name="Grigoriev I.V."/>
            <person name="Rokhsar D.S."/>
            <person name="Boore J.L."/>
        </authorList>
    </citation>
    <scope>NUCLEOTIDE SEQUENCE [LARGE SCALE GENOMIC DNA]</scope>
    <source>
        <strain evidence="1 2">P6497</strain>
    </source>
</reference>
<dbReference type="KEGG" id="psoj:PHYSODRAFT_296743"/>
<dbReference type="AlphaFoldDB" id="G4YS80"/>
<dbReference type="Proteomes" id="UP000002640">
    <property type="component" value="Unassembled WGS sequence"/>
</dbReference>
<proteinExistence type="predicted"/>
<dbReference type="InParanoid" id="G4YS80"/>
<dbReference type="GeneID" id="20641415"/>
<accession>G4YS80</accession>
<dbReference type="EMBL" id="JH159152">
    <property type="protein sequence ID" value="EGZ24781.1"/>
    <property type="molecule type" value="Genomic_DNA"/>
</dbReference>